<reference evidence="3 4" key="1">
    <citation type="submission" date="2019-12" db="EMBL/GenBank/DDBJ databases">
        <authorList>
            <person name="Floudas D."/>
            <person name="Bentzer J."/>
            <person name="Ahren D."/>
            <person name="Johansson T."/>
            <person name="Persson P."/>
            <person name="Tunlid A."/>
        </authorList>
    </citation>
    <scope>NUCLEOTIDE SEQUENCE [LARGE SCALE GENOMIC DNA]</scope>
    <source>
        <strain evidence="3 4">CBS 102.39</strain>
    </source>
</reference>
<dbReference type="EMBL" id="JAACJL010000058">
    <property type="protein sequence ID" value="KAF4610639.1"/>
    <property type="molecule type" value="Genomic_DNA"/>
</dbReference>
<comment type="caution">
    <text evidence="3">The sequence shown here is derived from an EMBL/GenBank/DDBJ whole genome shotgun (WGS) entry which is preliminary data.</text>
</comment>
<proteinExistence type="predicted"/>
<name>A0A8H4QGF1_9AGAR</name>
<evidence type="ECO:0000313" key="3">
    <source>
        <dbReference type="EMBL" id="KAF4610639.1"/>
    </source>
</evidence>
<gene>
    <name evidence="3" type="ORF">D9613_007338</name>
</gene>
<protein>
    <submittedName>
        <fullName evidence="3">Uncharacterized protein</fullName>
    </submittedName>
</protein>
<accession>A0A8H4QGF1</accession>
<organism evidence="3 4">
    <name type="scientific">Agrocybe pediades</name>
    <dbReference type="NCBI Taxonomy" id="84607"/>
    <lineage>
        <taxon>Eukaryota</taxon>
        <taxon>Fungi</taxon>
        <taxon>Dikarya</taxon>
        <taxon>Basidiomycota</taxon>
        <taxon>Agaricomycotina</taxon>
        <taxon>Agaricomycetes</taxon>
        <taxon>Agaricomycetidae</taxon>
        <taxon>Agaricales</taxon>
        <taxon>Agaricineae</taxon>
        <taxon>Strophariaceae</taxon>
        <taxon>Agrocybe</taxon>
    </lineage>
</organism>
<evidence type="ECO:0000313" key="4">
    <source>
        <dbReference type="Proteomes" id="UP000521872"/>
    </source>
</evidence>
<dbReference type="AlphaFoldDB" id="A0A8H4QGF1"/>
<dbReference type="Proteomes" id="UP000521872">
    <property type="component" value="Unassembled WGS sequence"/>
</dbReference>
<sequence>MEFLGPGEPGGTLLTFLLNMIIVQNTSAPAYPSLDAVPLVPLSSVTSASSTSLSSTASGQPTSLLPPAVPAPKKDGHHIAAIVAPVVALLVVVGLIFVLWRRLRAKLHVAGQFAEQGNDSHLMPTPFPNEMSGGQRRQENRRLSLPIFHQDGSEIGDMPPSYHASSYEAADIFRDPPRTGALSNPNRQGPMMAEREKGVVLRGPVAQSTYQEHRTLGRTAGKG</sequence>
<evidence type="ECO:0000256" key="1">
    <source>
        <dbReference type="SAM" id="MobiDB-lite"/>
    </source>
</evidence>
<keyword evidence="4" id="KW-1185">Reference proteome</keyword>
<feature type="region of interest" description="Disordered" evidence="1">
    <location>
        <begin position="204"/>
        <end position="223"/>
    </location>
</feature>
<feature type="transmembrane region" description="Helical" evidence="2">
    <location>
        <begin position="79"/>
        <end position="100"/>
    </location>
</feature>
<keyword evidence="2" id="KW-0812">Transmembrane</keyword>
<evidence type="ECO:0000256" key="2">
    <source>
        <dbReference type="SAM" id="Phobius"/>
    </source>
</evidence>
<keyword evidence="2" id="KW-0472">Membrane</keyword>
<keyword evidence="2" id="KW-1133">Transmembrane helix</keyword>